<evidence type="ECO:0000313" key="3">
    <source>
        <dbReference type="Proteomes" id="UP001044222"/>
    </source>
</evidence>
<evidence type="ECO:0000256" key="1">
    <source>
        <dbReference type="SAM" id="MobiDB-lite"/>
    </source>
</evidence>
<gene>
    <name evidence="2" type="ORF">ANANG_G00255000</name>
</gene>
<keyword evidence="3" id="KW-1185">Reference proteome</keyword>
<name>A0A9D3LSY5_ANGAN</name>
<dbReference type="EMBL" id="JAFIRN010000014">
    <property type="protein sequence ID" value="KAG5836461.1"/>
    <property type="molecule type" value="Genomic_DNA"/>
</dbReference>
<accession>A0A9D3LSY5</accession>
<reference evidence="2" key="1">
    <citation type="submission" date="2021-01" db="EMBL/GenBank/DDBJ databases">
        <title>A chromosome-scale assembly of European eel, Anguilla anguilla.</title>
        <authorList>
            <person name="Henkel C."/>
            <person name="Jong-Raadsen S.A."/>
            <person name="Dufour S."/>
            <person name="Weltzien F.-A."/>
            <person name="Palstra A.P."/>
            <person name="Pelster B."/>
            <person name="Spaink H.P."/>
            <person name="Van Den Thillart G.E."/>
            <person name="Jansen H."/>
            <person name="Zahm M."/>
            <person name="Klopp C."/>
            <person name="Cedric C."/>
            <person name="Louis A."/>
            <person name="Berthelot C."/>
            <person name="Parey E."/>
            <person name="Roest Crollius H."/>
            <person name="Montfort J."/>
            <person name="Robinson-Rechavi M."/>
            <person name="Bucao C."/>
            <person name="Bouchez O."/>
            <person name="Gislard M."/>
            <person name="Lluch J."/>
            <person name="Milhes M."/>
            <person name="Lampietro C."/>
            <person name="Lopez Roques C."/>
            <person name="Donnadieu C."/>
            <person name="Braasch I."/>
            <person name="Desvignes T."/>
            <person name="Postlethwait J."/>
            <person name="Bobe J."/>
            <person name="Guiguen Y."/>
            <person name="Dirks R."/>
        </authorList>
    </citation>
    <scope>NUCLEOTIDE SEQUENCE</scope>
    <source>
        <strain evidence="2">Tag_6206</strain>
        <tissue evidence="2">Liver</tissue>
    </source>
</reference>
<proteinExistence type="predicted"/>
<feature type="compositionally biased region" description="Acidic residues" evidence="1">
    <location>
        <begin position="1"/>
        <end position="14"/>
    </location>
</feature>
<organism evidence="2 3">
    <name type="scientific">Anguilla anguilla</name>
    <name type="common">European freshwater eel</name>
    <name type="synonym">Muraena anguilla</name>
    <dbReference type="NCBI Taxonomy" id="7936"/>
    <lineage>
        <taxon>Eukaryota</taxon>
        <taxon>Metazoa</taxon>
        <taxon>Chordata</taxon>
        <taxon>Craniata</taxon>
        <taxon>Vertebrata</taxon>
        <taxon>Euteleostomi</taxon>
        <taxon>Actinopterygii</taxon>
        <taxon>Neopterygii</taxon>
        <taxon>Teleostei</taxon>
        <taxon>Anguilliformes</taxon>
        <taxon>Anguillidae</taxon>
        <taxon>Anguilla</taxon>
    </lineage>
</organism>
<feature type="region of interest" description="Disordered" evidence="1">
    <location>
        <begin position="1"/>
        <end position="138"/>
    </location>
</feature>
<sequence>MQWEEPVVEEEELCENIPPPVESDVITHQPKPASNSIPRGDVGDRYSSLPREEEGMEMMEENYSGEQGYNSREEDAESTASQDRHWFPDPPAPYLGHREHAYNAAPAGHVPHANNYGNGYTQPQQPPRRRLLPATPTG</sequence>
<protein>
    <submittedName>
        <fullName evidence="2">Uncharacterized protein</fullName>
    </submittedName>
</protein>
<evidence type="ECO:0000313" key="2">
    <source>
        <dbReference type="EMBL" id="KAG5836461.1"/>
    </source>
</evidence>
<comment type="caution">
    <text evidence="2">The sequence shown here is derived from an EMBL/GenBank/DDBJ whole genome shotgun (WGS) entry which is preliminary data.</text>
</comment>
<dbReference type="AlphaFoldDB" id="A0A9D3LSY5"/>
<dbReference type="Proteomes" id="UP001044222">
    <property type="component" value="Chromosome 14"/>
</dbReference>